<keyword evidence="3" id="KW-1185">Reference proteome</keyword>
<dbReference type="PANTHER" id="PTHR42659">
    <property type="entry name" value="XANTHINE DEHYDROGENASE SUBUNIT C-RELATED"/>
    <property type="match status" value="1"/>
</dbReference>
<dbReference type="RefSeq" id="WP_203899088.1">
    <property type="nucleotide sequence ID" value="NZ_BOPF01000007.1"/>
</dbReference>
<dbReference type="InterPro" id="IPR016169">
    <property type="entry name" value="FAD-bd_PCMH_sub2"/>
</dbReference>
<dbReference type="InterPro" id="IPR002346">
    <property type="entry name" value="Mopterin_DH_FAD-bd"/>
</dbReference>
<protein>
    <submittedName>
        <fullName evidence="2">FAD-binding molybdopterin dehydrogenase</fullName>
    </submittedName>
</protein>
<dbReference type="GO" id="GO:0016491">
    <property type="term" value="F:oxidoreductase activity"/>
    <property type="evidence" value="ECO:0007669"/>
    <property type="project" value="InterPro"/>
</dbReference>
<gene>
    <name evidence="2" type="ORF">Val02_24510</name>
</gene>
<evidence type="ECO:0000259" key="1">
    <source>
        <dbReference type="PROSITE" id="PS51387"/>
    </source>
</evidence>
<proteinExistence type="predicted"/>
<reference evidence="2" key="1">
    <citation type="submission" date="2021-01" db="EMBL/GenBank/DDBJ databases">
        <title>Whole genome shotgun sequence of Virgisporangium aliadipatigenens NBRC 105644.</title>
        <authorList>
            <person name="Komaki H."/>
            <person name="Tamura T."/>
        </authorList>
    </citation>
    <scope>NUCLEOTIDE SEQUENCE</scope>
    <source>
        <strain evidence="2">NBRC 105644</strain>
    </source>
</reference>
<dbReference type="InterPro" id="IPR036318">
    <property type="entry name" value="FAD-bd_PCMH-like_sf"/>
</dbReference>
<organism evidence="2 3">
    <name type="scientific">Virgisporangium aliadipatigenens</name>
    <dbReference type="NCBI Taxonomy" id="741659"/>
    <lineage>
        <taxon>Bacteria</taxon>
        <taxon>Bacillati</taxon>
        <taxon>Actinomycetota</taxon>
        <taxon>Actinomycetes</taxon>
        <taxon>Micromonosporales</taxon>
        <taxon>Micromonosporaceae</taxon>
        <taxon>Virgisporangium</taxon>
    </lineage>
</organism>
<dbReference type="PROSITE" id="PS51387">
    <property type="entry name" value="FAD_PCMH"/>
    <property type="match status" value="1"/>
</dbReference>
<sequence length="268" mass="27938">MDLHTVTEVVSPAVPGDWRAGDAWLAGGTALFSEPRPSVTRLLDLTTAGWEPLTAAADGLEIAATCTVATLYAFEGSPAWSAWHALARRCCESFLASFKIWNVATVGGNLCAALPAGPMITLTAALDGSCLLLGPSSRRVVPVTALVTGDGTTCLRPGELLRSIHLPAAALDGSAALRQGSLHPLGRSAVLLAGRLGAAGFALTVTASTRRPFVFRFPALPSAGGLAAALDFGLGDADWVEDVHGSPAWRRHLTYRYAEEIRRELAGA</sequence>
<dbReference type="Pfam" id="PF00941">
    <property type="entry name" value="FAD_binding_5"/>
    <property type="match status" value="1"/>
</dbReference>
<dbReference type="Proteomes" id="UP000619260">
    <property type="component" value="Unassembled WGS sequence"/>
</dbReference>
<evidence type="ECO:0000313" key="2">
    <source>
        <dbReference type="EMBL" id="GIJ45565.1"/>
    </source>
</evidence>
<dbReference type="SUPFAM" id="SSF56176">
    <property type="entry name" value="FAD-binding/transporter-associated domain-like"/>
    <property type="match status" value="1"/>
</dbReference>
<dbReference type="Gene3D" id="3.30.465.10">
    <property type="match status" value="1"/>
</dbReference>
<feature type="domain" description="FAD-binding PCMH-type" evidence="1">
    <location>
        <begin position="1"/>
        <end position="171"/>
    </location>
</feature>
<dbReference type="EMBL" id="BOPF01000007">
    <property type="protein sequence ID" value="GIJ45565.1"/>
    <property type="molecule type" value="Genomic_DNA"/>
</dbReference>
<dbReference type="InterPro" id="IPR051312">
    <property type="entry name" value="Diverse_Substr_Oxidored"/>
</dbReference>
<accession>A0A8J4DP44</accession>
<comment type="caution">
    <text evidence="2">The sequence shown here is derived from an EMBL/GenBank/DDBJ whole genome shotgun (WGS) entry which is preliminary data.</text>
</comment>
<dbReference type="PANTHER" id="PTHR42659:SF9">
    <property type="entry name" value="XANTHINE DEHYDROGENASE FAD-BINDING SUBUNIT XDHB-RELATED"/>
    <property type="match status" value="1"/>
</dbReference>
<name>A0A8J4DP44_9ACTN</name>
<dbReference type="AlphaFoldDB" id="A0A8J4DP44"/>
<dbReference type="GO" id="GO:0071949">
    <property type="term" value="F:FAD binding"/>
    <property type="evidence" value="ECO:0007669"/>
    <property type="project" value="InterPro"/>
</dbReference>
<dbReference type="InterPro" id="IPR016166">
    <property type="entry name" value="FAD-bd_PCMH"/>
</dbReference>
<evidence type="ECO:0000313" key="3">
    <source>
        <dbReference type="Proteomes" id="UP000619260"/>
    </source>
</evidence>